<protein>
    <submittedName>
        <fullName evidence="1">Uncharacterized protein</fullName>
    </submittedName>
</protein>
<feature type="non-terminal residue" evidence="1">
    <location>
        <position position="1"/>
    </location>
</feature>
<keyword evidence="2" id="KW-1185">Reference proteome</keyword>
<organism evidence="1 2">
    <name type="scientific">Mucuna pruriens</name>
    <name type="common">Velvet bean</name>
    <name type="synonym">Dolichos pruriens</name>
    <dbReference type="NCBI Taxonomy" id="157652"/>
    <lineage>
        <taxon>Eukaryota</taxon>
        <taxon>Viridiplantae</taxon>
        <taxon>Streptophyta</taxon>
        <taxon>Embryophyta</taxon>
        <taxon>Tracheophyta</taxon>
        <taxon>Spermatophyta</taxon>
        <taxon>Magnoliopsida</taxon>
        <taxon>eudicotyledons</taxon>
        <taxon>Gunneridae</taxon>
        <taxon>Pentapetalae</taxon>
        <taxon>rosids</taxon>
        <taxon>fabids</taxon>
        <taxon>Fabales</taxon>
        <taxon>Fabaceae</taxon>
        <taxon>Papilionoideae</taxon>
        <taxon>50 kb inversion clade</taxon>
        <taxon>NPAAA clade</taxon>
        <taxon>indigoferoid/millettioid clade</taxon>
        <taxon>Phaseoleae</taxon>
        <taxon>Mucuna</taxon>
    </lineage>
</organism>
<evidence type="ECO:0000313" key="1">
    <source>
        <dbReference type="EMBL" id="RDX67848.1"/>
    </source>
</evidence>
<dbReference type="AlphaFoldDB" id="A0A371EP66"/>
<proteinExistence type="predicted"/>
<sequence>DEDCFGYGRGLTSFLLTSAPSSDVAWVEVRFIVERNRCKRYGSTAPFKSYGGGVTNIDQASPMNSYSNSEKLVMSFFNLLDLAGRKYLNKNLCVHSSQLAMTQFGRIMSYLSDISAKEDGKSLRKIVSIGTSILGSYTGTQKSIVGYRVYLGHALIC</sequence>
<dbReference type="EMBL" id="QJKJ01012807">
    <property type="protein sequence ID" value="RDX67848.1"/>
    <property type="molecule type" value="Genomic_DNA"/>
</dbReference>
<dbReference type="Proteomes" id="UP000257109">
    <property type="component" value="Unassembled WGS sequence"/>
</dbReference>
<accession>A0A371EP66</accession>
<gene>
    <name evidence="1" type="ORF">CR513_53227</name>
</gene>
<name>A0A371EP66_MUCPR</name>
<comment type="caution">
    <text evidence="1">The sequence shown here is derived from an EMBL/GenBank/DDBJ whole genome shotgun (WGS) entry which is preliminary data.</text>
</comment>
<evidence type="ECO:0000313" key="2">
    <source>
        <dbReference type="Proteomes" id="UP000257109"/>
    </source>
</evidence>
<reference evidence="1" key="1">
    <citation type="submission" date="2018-05" db="EMBL/GenBank/DDBJ databases">
        <title>Draft genome of Mucuna pruriens seed.</title>
        <authorList>
            <person name="Nnadi N.E."/>
            <person name="Vos R."/>
            <person name="Hasami M.H."/>
            <person name="Devisetty U.K."/>
            <person name="Aguiy J.C."/>
        </authorList>
    </citation>
    <scope>NUCLEOTIDE SEQUENCE [LARGE SCALE GENOMIC DNA]</scope>
    <source>
        <strain evidence="1">JCA_2017</strain>
    </source>
</reference>